<comment type="similarity">
    <text evidence="1">Belongs to the scytalone dehydratase family.</text>
</comment>
<dbReference type="InterPro" id="IPR049884">
    <property type="entry name" value="Scytalone_dh"/>
</dbReference>
<dbReference type="Proteomes" id="UP000582016">
    <property type="component" value="Unassembled WGS sequence"/>
</dbReference>
<dbReference type="Pfam" id="PF02982">
    <property type="entry name" value="Scytalone_dh"/>
    <property type="match status" value="1"/>
</dbReference>
<gene>
    <name evidence="4" type="ORF">FPHYL_13702</name>
</gene>
<proteinExistence type="inferred from homology"/>
<dbReference type="OrthoDB" id="5281072at2759"/>
<keyword evidence="2" id="KW-0456">Lyase</keyword>
<dbReference type="Gene3D" id="3.10.450.50">
    <property type="match status" value="1"/>
</dbReference>
<dbReference type="AlphaFoldDB" id="A0A8H5I936"/>
<organism evidence="4 5">
    <name type="scientific">Fusarium phyllophilum</name>
    <dbReference type="NCBI Taxonomy" id="47803"/>
    <lineage>
        <taxon>Eukaryota</taxon>
        <taxon>Fungi</taxon>
        <taxon>Dikarya</taxon>
        <taxon>Ascomycota</taxon>
        <taxon>Pezizomycotina</taxon>
        <taxon>Sordariomycetes</taxon>
        <taxon>Hypocreomycetidae</taxon>
        <taxon>Hypocreales</taxon>
        <taxon>Nectriaceae</taxon>
        <taxon>Fusarium</taxon>
        <taxon>Fusarium fujikuroi species complex</taxon>
    </lineage>
</organism>
<comment type="caution">
    <text evidence="4">The sequence shown here is derived from an EMBL/GenBank/DDBJ whole genome shotgun (WGS) entry which is preliminary data.</text>
</comment>
<evidence type="ECO:0000313" key="4">
    <source>
        <dbReference type="EMBL" id="KAF5532843.1"/>
    </source>
</evidence>
<dbReference type="InterPro" id="IPR032710">
    <property type="entry name" value="NTF2-like_dom_sf"/>
</dbReference>
<protein>
    <submittedName>
        <fullName evidence="4">NTF2</fullName>
    </submittedName>
</protein>
<reference evidence="4 5" key="1">
    <citation type="submission" date="2020-05" db="EMBL/GenBank/DDBJ databases">
        <title>Identification and distribution of gene clusters putatively required for synthesis of sphingolipid metabolism inhibitors in phylogenetically diverse species of the filamentous fungus Fusarium.</title>
        <authorList>
            <person name="Kim H.-S."/>
            <person name="Busman M."/>
            <person name="Brown D.W."/>
            <person name="Divon H."/>
            <person name="Uhlig S."/>
            <person name="Proctor R.H."/>
        </authorList>
    </citation>
    <scope>NUCLEOTIDE SEQUENCE [LARGE SCALE GENOMIC DNA]</scope>
    <source>
        <strain evidence="4 5">NRRL 13617</strain>
    </source>
</reference>
<name>A0A8H5I936_9HYPO</name>
<feature type="domain" description="Scytalone dehydratase-like" evidence="3">
    <location>
        <begin position="10"/>
        <end position="165"/>
    </location>
</feature>
<keyword evidence="5" id="KW-1185">Reference proteome</keyword>
<evidence type="ECO:0000259" key="3">
    <source>
        <dbReference type="Pfam" id="PF02982"/>
    </source>
</evidence>
<evidence type="ECO:0000313" key="5">
    <source>
        <dbReference type="Proteomes" id="UP000582016"/>
    </source>
</evidence>
<evidence type="ECO:0000256" key="2">
    <source>
        <dbReference type="ARBA" id="ARBA00023239"/>
    </source>
</evidence>
<sequence length="167" mass="19001">MHEIYEPTGLEFRDYVAVCQVSRTLQDGFDRKNRDLICAALAPSMTLDYRSVWPEVPVKTYTPDSFVQECLSAEKLGNRLLSTQHMLGVPYIHSATSDEIAIEWQLIASHGRRGDGDDTSSKIEEQCNARAFLLHKYSKIDGKWKISYIKPTVIYTPGDTAQIFRPE</sequence>
<dbReference type="SUPFAM" id="SSF54427">
    <property type="entry name" value="NTF2-like"/>
    <property type="match status" value="1"/>
</dbReference>
<accession>A0A8H5I936</accession>
<evidence type="ECO:0000256" key="1">
    <source>
        <dbReference type="ARBA" id="ARBA00008584"/>
    </source>
</evidence>
<dbReference type="GO" id="GO:0016829">
    <property type="term" value="F:lyase activity"/>
    <property type="evidence" value="ECO:0007669"/>
    <property type="project" value="UniProtKB-KW"/>
</dbReference>
<dbReference type="EMBL" id="JAAOAQ010000879">
    <property type="protein sequence ID" value="KAF5532843.1"/>
    <property type="molecule type" value="Genomic_DNA"/>
</dbReference>